<evidence type="ECO:0000313" key="7">
    <source>
        <dbReference type="Proteomes" id="UP000254869"/>
    </source>
</evidence>
<name>A0A370I6G6_9NOCA</name>
<dbReference type="PANTHER" id="PTHR43301:SF3">
    <property type="entry name" value="ARABINAN ENDO-1,5-ALPHA-L-ARABINOSIDASE A-RELATED"/>
    <property type="match status" value="1"/>
</dbReference>
<dbReference type="SUPFAM" id="SSF75005">
    <property type="entry name" value="Arabinanase/levansucrase/invertase"/>
    <property type="match status" value="1"/>
</dbReference>
<evidence type="ECO:0000313" key="6">
    <source>
        <dbReference type="EMBL" id="RDI66312.1"/>
    </source>
</evidence>
<sequence>MLVAAALVAVGICVCDSPAVANIVPERVSSGAFDRVYDPSDELRNWYVNDHSFVFDESDATWHLFGITHTEFAAPYGETTIGHATAKQLGGPWTTQPPVLRADPAYGRPYGETHLWAPHIVSEGGVYYMFYSGGAPLGSRSAISLATSTDLVNWTRDPDGPLFRDGWDARDPMVTRVGDQWVVYYTATSTPVGGSHIVAYRTSADLRHWSERRTAFTDPGPVGFGGGPTESPFVVQHGNLWYLFIGPRGGYVGTDIFYSDNPWHFDNSARAGHIDAHAAEVVADGDRYLVSSAGWGQGGLSLAPLVWHTA</sequence>
<dbReference type="InterPro" id="IPR013148">
    <property type="entry name" value="Glyco_hydro_32_N"/>
</dbReference>
<organism evidence="6 7">
    <name type="scientific">Nocardia pseudobrasiliensis</name>
    <dbReference type="NCBI Taxonomy" id="45979"/>
    <lineage>
        <taxon>Bacteria</taxon>
        <taxon>Bacillati</taxon>
        <taxon>Actinomycetota</taxon>
        <taxon>Actinomycetes</taxon>
        <taxon>Mycobacteriales</taxon>
        <taxon>Nocardiaceae</taxon>
        <taxon>Nocardia</taxon>
    </lineage>
</organism>
<accession>A0A370I6G6</accession>
<dbReference type="AlphaFoldDB" id="A0A370I6G6"/>
<keyword evidence="3" id="KW-0326">Glycosidase</keyword>
<dbReference type="Proteomes" id="UP000254869">
    <property type="component" value="Unassembled WGS sequence"/>
</dbReference>
<feature type="domain" description="Glycosyl hydrolase family 32 N-terminal" evidence="5">
    <location>
        <begin position="58"/>
        <end position="216"/>
    </location>
</feature>
<dbReference type="InterPro" id="IPR050727">
    <property type="entry name" value="GH43_arabinanases"/>
</dbReference>
<evidence type="ECO:0000256" key="2">
    <source>
        <dbReference type="ARBA" id="ARBA00022801"/>
    </source>
</evidence>
<evidence type="ECO:0000256" key="4">
    <source>
        <dbReference type="SAM" id="SignalP"/>
    </source>
</evidence>
<protein>
    <submittedName>
        <fullName evidence="6">Beta-fructofuranosidase</fullName>
    </submittedName>
</protein>
<feature type="signal peptide" evidence="4">
    <location>
        <begin position="1"/>
        <end position="21"/>
    </location>
</feature>
<dbReference type="InterPro" id="IPR023296">
    <property type="entry name" value="Glyco_hydro_beta-prop_sf"/>
</dbReference>
<keyword evidence="2" id="KW-0378">Hydrolase</keyword>
<proteinExistence type="inferred from homology"/>
<comment type="similarity">
    <text evidence="1">Belongs to the glycosyl hydrolase 32 family.</text>
</comment>
<comment type="caution">
    <text evidence="6">The sequence shown here is derived from an EMBL/GenBank/DDBJ whole genome shotgun (WGS) entry which is preliminary data.</text>
</comment>
<dbReference type="Pfam" id="PF00251">
    <property type="entry name" value="Glyco_hydro_32N"/>
    <property type="match status" value="1"/>
</dbReference>
<reference evidence="6 7" key="1">
    <citation type="submission" date="2018-07" db="EMBL/GenBank/DDBJ databases">
        <title>Genomic Encyclopedia of Type Strains, Phase IV (KMG-IV): sequencing the most valuable type-strain genomes for metagenomic binning, comparative biology and taxonomic classification.</title>
        <authorList>
            <person name="Goeker M."/>
        </authorList>
    </citation>
    <scope>NUCLEOTIDE SEQUENCE [LARGE SCALE GENOMIC DNA]</scope>
    <source>
        <strain evidence="6 7">DSM 44290</strain>
    </source>
</reference>
<gene>
    <name evidence="6" type="ORF">DFR76_10458</name>
</gene>
<keyword evidence="4" id="KW-0732">Signal</keyword>
<evidence type="ECO:0000259" key="5">
    <source>
        <dbReference type="Pfam" id="PF00251"/>
    </source>
</evidence>
<dbReference type="Gene3D" id="2.115.10.20">
    <property type="entry name" value="Glycosyl hydrolase domain, family 43"/>
    <property type="match status" value="1"/>
</dbReference>
<feature type="chain" id="PRO_5016885391" evidence="4">
    <location>
        <begin position="22"/>
        <end position="310"/>
    </location>
</feature>
<dbReference type="GO" id="GO:0016798">
    <property type="term" value="F:hydrolase activity, acting on glycosyl bonds"/>
    <property type="evidence" value="ECO:0007669"/>
    <property type="project" value="UniProtKB-KW"/>
</dbReference>
<keyword evidence="7" id="KW-1185">Reference proteome</keyword>
<dbReference type="PANTHER" id="PTHR43301">
    <property type="entry name" value="ARABINAN ENDO-1,5-ALPHA-L-ARABINOSIDASE"/>
    <property type="match status" value="1"/>
</dbReference>
<dbReference type="EMBL" id="QQBC01000004">
    <property type="protein sequence ID" value="RDI66312.1"/>
    <property type="molecule type" value="Genomic_DNA"/>
</dbReference>
<evidence type="ECO:0000256" key="1">
    <source>
        <dbReference type="ARBA" id="ARBA00009902"/>
    </source>
</evidence>
<dbReference type="STRING" id="1210086.GCA_001613105_03993"/>
<evidence type="ECO:0000256" key="3">
    <source>
        <dbReference type="ARBA" id="ARBA00023295"/>
    </source>
</evidence>